<dbReference type="GeneID" id="100375988"/>
<dbReference type="PANTHER" id="PTHR12149">
    <property type="entry name" value="FRUCTOSAMINE 3 KINASE-RELATED PROTEIN"/>
    <property type="match status" value="1"/>
</dbReference>
<comment type="catalytic activity">
    <reaction evidence="2">
        <text>N(6)-D-ribulosyl-L-lysyl-[protein] + ATP = N(6)-(3-O-phospho-D-ribulosyl)-L-lysyl-[protein] + ADP + H(+)</text>
        <dbReference type="Rhea" id="RHEA:48432"/>
        <dbReference type="Rhea" id="RHEA-COMP:12103"/>
        <dbReference type="Rhea" id="RHEA-COMP:12104"/>
        <dbReference type="ChEBI" id="CHEBI:15378"/>
        <dbReference type="ChEBI" id="CHEBI:30616"/>
        <dbReference type="ChEBI" id="CHEBI:90418"/>
        <dbReference type="ChEBI" id="CHEBI:90420"/>
        <dbReference type="ChEBI" id="CHEBI:456216"/>
        <dbReference type="EC" id="2.7.1.172"/>
    </reaction>
    <physiologicalReaction direction="left-to-right" evidence="2">
        <dbReference type="Rhea" id="RHEA:48433"/>
    </physiologicalReaction>
</comment>
<name>A0ABM0GY23_SACKO</name>
<keyword evidence="3" id="KW-0418">Kinase</keyword>
<dbReference type="Pfam" id="PF03881">
    <property type="entry name" value="Fructosamin_kin"/>
    <property type="match status" value="1"/>
</dbReference>
<dbReference type="InterPro" id="IPR011009">
    <property type="entry name" value="Kinase-like_dom_sf"/>
</dbReference>
<evidence type="ECO:0000313" key="4">
    <source>
        <dbReference type="Proteomes" id="UP000694865"/>
    </source>
</evidence>
<dbReference type="Gene3D" id="3.30.200.20">
    <property type="entry name" value="Phosphorylase Kinase, domain 1"/>
    <property type="match status" value="1"/>
</dbReference>
<evidence type="ECO:0000256" key="2">
    <source>
        <dbReference type="ARBA" id="ARBA00048655"/>
    </source>
</evidence>
<dbReference type="InterPro" id="IPR016477">
    <property type="entry name" value="Fructo-/Ketosamine-3-kinase"/>
</dbReference>
<sequence>MKKVIMESLLKKQLGCTRVKSFGYGGGGCISSGQSYETDNYGKVFVKINSESGARLMFDGELAGLNAIIATGTVRVPKPYKVVDHGSGAVLIMEHTDMQGLGSHAAKLGELLAKMHLYNEEMGKKNAEDASIVGSGDDGAYVSQFGFHTTTCCGYIPQVNDWQDDWVTFYAKKLEQQLNLLNKKSGDREANELWSNLQLKLPEMFQGLDIKPALLHGDLWSGNASGNKNGPLIFDPATFYGHHEYDLGIAGMFGGFGSSFYSAYHSLIPKQPGFNKRSQLYQLFHYLNHWNHFGSGYRGQSISIMKALVK</sequence>
<dbReference type="SUPFAM" id="SSF56112">
    <property type="entry name" value="Protein kinase-like (PK-like)"/>
    <property type="match status" value="1"/>
</dbReference>
<keyword evidence="4" id="KW-1185">Reference proteome</keyword>
<accession>A0ABM0GY23</accession>
<comment type="similarity">
    <text evidence="3">Belongs to the fructosamine kinase family.</text>
</comment>
<dbReference type="Proteomes" id="UP000694865">
    <property type="component" value="Unplaced"/>
</dbReference>
<reference evidence="5" key="1">
    <citation type="submission" date="2025-08" db="UniProtKB">
        <authorList>
            <consortium name="RefSeq"/>
        </authorList>
    </citation>
    <scope>IDENTIFICATION</scope>
    <source>
        <tissue evidence="5">Testes</tissue>
    </source>
</reference>
<proteinExistence type="inferred from homology"/>
<dbReference type="EC" id="2.7.1.172" evidence="1"/>
<gene>
    <name evidence="5" type="primary">LOC100375988</name>
</gene>
<evidence type="ECO:0000256" key="3">
    <source>
        <dbReference type="PIRNR" id="PIRNR006221"/>
    </source>
</evidence>
<evidence type="ECO:0000256" key="1">
    <source>
        <dbReference type="ARBA" id="ARBA00011961"/>
    </source>
</evidence>
<protein>
    <recommendedName>
        <fullName evidence="1">protein-ribulosamine 3-kinase</fullName>
        <ecNumber evidence="1">2.7.1.172</ecNumber>
    </recommendedName>
</protein>
<evidence type="ECO:0000313" key="5">
    <source>
        <dbReference type="RefSeq" id="XP_002739898.1"/>
    </source>
</evidence>
<dbReference type="RefSeq" id="XP_002739898.1">
    <property type="nucleotide sequence ID" value="XM_002739852.2"/>
</dbReference>
<dbReference type="PIRSF" id="PIRSF006221">
    <property type="entry name" value="Ketosamine-3-kinase"/>
    <property type="match status" value="1"/>
</dbReference>
<dbReference type="Gene3D" id="3.90.1200.10">
    <property type="match status" value="1"/>
</dbReference>
<keyword evidence="3" id="KW-0808">Transferase</keyword>
<organism evidence="4 5">
    <name type="scientific">Saccoglossus kowalevskii</name>
    <name type="common">Acorn worm</name>
    <dbReference type="NCBI Taxonomy" id="10224"/>
    <lineage>
        <taxon>Eukaryota</taxon>
        <taxon>Metazoa</taxon>
        <taxon>Hemichordata</taxon>
        <taxon>Enteropneusta</taxon>
        <taxon>Harrimaniidae</taxon>
        <taxon>Saccoglossus</taxon>
    </lineage>
</organism>
<dbReference type="PANTHER" id="PTHR12149:SF8">
    <property type="entry name" value="PROTEIN-RIBULOSAMINE 3-KINASE"/>
    <property type="match status" value="1"/>
</dbReference>